<accession>A0A2A4FZJ6</accession>
<gene>
    <name evidence="2" type="ORF">COO09_07605</name>
</gene>
<dbReference type="InterPro" id="IPR029063">
    <property type="entry name" value="SAM-dependent_MTases_sf"/>
</dbReference>
<dbReference type="InterPro" id="IPR006342">
    <property type="entry name" value="FkbM_mtfrase"/>
</dbReference>
<dbReference type="RefSeq" id="WP_066969847.1">
    <property type="nucleotide sequence ID" value="NZ_CP023449.1"/>
</dbReference>
<organism evidence="2 3">
    <name type="scientific">Rhizorhabdus dicambivorans</name>
    <dbReference type="NCBI Taxonomy" id="1850238"/>
    <lineage>
        <taxon>Bacteria</taxon>
        <taxon>Pseudomonadati</taxon>
        <taxon>Pseudomonadota</taxon>
        <taxon>Alphaproteobacteria</taxon>
        <taxon>Sphingomonadales</taxon>
        <taxon>Sphingomonadaceae</taxon>
        <taxon>Rhizorhabdus</taxon>
    </lineage>
</organism>
<name>A0A2A4FZJ6_9SPHN</name>
<dbReference type="InterPro" id="IPR052514">
    <property type="entry name" value="SAM-dependent_MTase"/>
</dbReference>
<dbReference type="Proteomes" id="UP000218934">
    <property type="component" value="Unassembled WGS sequence"/>
</dbReference>
<keyword evidence="3" id="KW-1185">Reference proteome</keyword>
<dbReference type="AlphaFoldDB" id="A0A2A4FZJ6"/>
<reference evidence="2 3" key="1">
    <citation type="submission" date="2017-09" db="EMBL/GenBank/DDBJ databases">
        <title>The Catabolism of 3,6-Dichlorosalicylic acid is Initiated by the Cytochrome P450 Monooxygenase DsmABC in Rhizorhabdus dicambivorans Ndbn-20.</title>
        <authorList>
            <person name="Na L."/>
        </authorList>
    </citation>
    <scope>NUCLEOTIDE SEQUENCE [LARGE SCALE GENOMIC DNA]</scope>
    <source>
        <strain evidence="2 3">Ndbn-20m</strain>
    </source>
</reference>
<dbReference type="NCBIfam" id="TIGR01444">
    <property type="entry name" value="fkbM_fam"/>
    <property type="match status" value="1"/>
</dbReference>
<sequence>MNAPLHDFALPGLKTIHANGHAIHYLEQGAGWRYDTLLDKEPETIEWIDGFEPGDTLWDIGANVGIYSIYAGVKGVRTFGFEPHFANYHQFCTTIALNGLQDVVTPLCLAFAEGKSIAEMNLASLDIGTSMSNFGEARDFRGQPFEPAFRQGMVGYDIDSFIADFGMEVPTHLKIDVDGIELPIIRGARHTLADARLRSVSIELIDSDEAQVSAVTAILEKAGLHFVHKRQNAAFATPQTRDVLNFLFHRDPASLAKRPEPAAEPVANEDFTTDQLIERIASRIAAAPLDDQPCGNIFAEDMFPEPVYRDLLAMLPADEAYDPIEHPDAVAADGSITRYLLDLTYDSLDRLALETQPFWEAMIGVFTAPAITDAIVAKYGDTLRKRFGDAIPELIPVPILYRDLPGYRIGIHPDATSKVATLQFYLPEDDSQLHLGTVFHKRSGDGFERLKKNRFQPNTAYSFVRTEESWHSVDEIGPDERVRNTLAVTFYIKGQEYRSRTMAEADPNIRWSPVYTPQMSRALKGLTKDFTRRDDVASLFAEGGIGIELGVAAGDFSERILRYPHIGHLYSVDMWAGDRGHGIEQYREAVARLSPYRERNTTLRMRFDEALCLFPDEYFDFIYVDGYAHDGELNGATFREWLPKLKRGGIIAGDDYAPDWPLVVAAVDAFCADNGLELHVIDCHEDSWNSMYPTWFAMKP</sequence>
<dbReference type="SUPFAM" id="SSF53335">
    <property type="entry name" value="S-adenosyl-L-methionine-dependent methyltransferases"/>
    <property type="match status" value="2"/>
</dbReference>
<dbReference type="CDD" id="cd02440">
    <property type="entry name" value="AdoMet_MTases"/>
    <property type="match status" value="1"/>
</dbReference>
<dbReference type="KEGG" id="rdi:CMV14_17820"/>
<evidence type="ECO:0000313" key="2">
    <source>
        <dbReference type="EMBL" id="PCE43152.1"/>
    </source>
</evidence>
<dbReference type="Pfam" id="PF13578">
    <property type="entry name" value="Methyltransf_24"/>
    <property type="match status" value="1"/>
</dbReference>
<comment type="caution">
    <text evidence="2">The sequence shown here is derived from an EMBL/GenBank/DDBJ whole genome shotgun (WGS) entry which is preliminary data.</text>
</comment>
<dbReference type="PANTHER" id="PTHR34203">
    <property type="entry name" value="METHYLTRANSFERASE, FKBM FAMILY PROTEIN"/>
    <property type="match status" value="1"/>
</dbReference>
<dbReference type="OrthoDB" id="7236134at2"/>
<evidence type="ECO:0000313" key="3">
    <source>
        <dbReference type="Proteomes" id="UP000218934"/>
    </source>
</evidence>
<protein>
    <recommendedName>
        <fullName evidence="1">Methyltransferase FkbM domain-containing protein</fullName>
    </recommendedName>
</protein>
<dbReference type="Gene3D" id="3.40.50.150">
    <property type="entry name" value="Vaccinia Virus protein VP39"/>
    <property type="match status" value="2"/>
</dbReference>
<feature type="domain" description="Methyltransferase FkbM" evidence="1">
    <location>
        <begin position="59"/>
        <end position="223"/>
    </location>
</feature>
<proteinExistence type="predicted"/>
<evidence type="ECO:0000259" key="1">
    <source>
        <dbReference type="Pfam" id="PF05050"/>
    </source>
</evidence>
<dbReference type="EMBL" id="NWUF01000005">
    <property type="protein sequence ID" value="PCE43152.1"/>
    <property type="molecule type" value="Genomic_DNA"/>
</dbReference>
<dbReference type="Pfam" id="PF05050">
    <property type="entry name" value="Methyltransf_21"/>
    <property type="match status" value="1"/>
</dbReference>
<dbReference type="PANTHER" id="PTHR34203:SF15">
    <property type="entry name" value="SLL1173 PROTEIN"/>
    <property type="match status" value="1"/>
</dbReference>